<feature type="compositionally biased region" description="Basic and acidic residues" evidence="1">
    <location>
        <begin position="245"/>
        <end position="258"/>
    </location>
</feature>
<feature type="compositionally biased region" description="Low complexity" evidence="1">
    <location>
        <begin position="520"/>
        <end position="538"/>
    </location>
</feature>
<organism evidence="3 4">
    <name type="scientific">Staphylotrichum longicolle</name>
    <dbReference type="NCBI Taxonomy" id="669026"/>
    <lineage>
        <taxon>Eukaryota</taxon>
        <taxon>Fungi</taxon>
        <taxon>Dikarya</taxon>
        <taxon>Ascomycota</taxon>
        <taxon>Pezizomycotina</taxon>
        <taxon>Sordariomycetes</taxon>
        <taxon>Sordariomycetidae</taxon>
        <taxon>Sordariales</taxon>
        <taxon>Chaetomiaceae</taxon>
        <taxon>Staphylotrichum</taxon>
    </lineage>
</organism>
<comment type="caution">
    <text evidence="3">The sequence shown here is derived from an EMBL/GenBank/DDBJ whole genome shotgun (WGS) entry which is preliminary data.</text>
</comment>
<feature type="compositionally biased region" description="Basic residues" evidence="1">
    <location>
        <begin position="508"/>
        <end position="519"/>
    </location>
</feature>
<reference evidence="3" key="1">
    <citation type="submission" date="2023-02" db="EMBL/GenBank/DDBJ databases">
        <authorList>
            <person name="Palmer J.M."/>
        </authorList>
    </citation>
    <scope>NUCLEOTIDE SEQUENCE</scope>
    <source>
        <strain evidence="3">FW57</strain>
    </source>
</reference>
<dbReference type="InterPro" id="IPR038988">
    <property type="entry name" value="Sas4"/>
</dbReference>
<feature type="compositionally biased region" description="Basic and acidic residues" evidence="1">
    <location>
        <begin position="78"/>
        <end position="90"/>
    </location>
</feature>
<evidence type="ECO:0000256" key="1">
    <source>
        <dbReference type="SAM" id="MobiDB-lite"/>
    </source>
</evidence>
<dbReference type="GO" id="GO:0004402">
    <property type="term" value="F:histone acetyltransferase activity"/>
    <property type="evidence" value="ECO:0007669"/>
    <property type="project" value="TreeGrafter"/>
</dbReference>
<proteinExistence type="predicted"/>
<evidence type="ECO:0000313" key="3">
    <source>
        <dbReference type="EMBL" id="KAG7292590.1"/>
    </source>
</evidence>
<feature type="compositionally biased region" description="Low complexity" evidence="1">
    <location>
        <begin position="308"/>
        <end position="330"/>
    </location>
</feature>
<gene>
    <name evidence="3" type="ORF">NEMBOFW57_002625</name>
</gene>
<dbReference type="InterPro" id="IPR029184">
    <property type="entry name" value="Sas4_dom"/>
</dbReference>
<feature type="compositionally biased region" description="Basic and acidic residues" evidence="1">
    <location>
        <begin position="223"/>
        <end position="237"/>
    </location>
</feature>
<dbReference type="GO" id="GO:0033255">
    <property type="term" value="C:SAS acetyltransferase complex"/>
    <property type="evidence" value="ECO:0007669"/>
    <property type="project" value="InterPro"/>
</dbReference>
<sequence length="697" mass="79208">MDAYMDGERAMRRRRICLAHIRVAYTECQFTSPFRRLLCDRVHFEGMTCATFSDYFEELRRSGDFLYDLLDRLDYRPENSGRQIPEARDPLEDEQADGLHLPNPKIANAHHGHRLLANAQDRYAPRPAKRQLDASERDFDSIVAKKARFTTGIAVEIPARPLFHARFTRETADKAKQAPPPPPAAPKPAIAAPNLPTSHRAPPANGPPKSAPASTQQQPALTKHQEKVANGLKHELNRLQPNAADTKEQGRKLRSQEATRFKSELSAYFPEYDEVIGNDPKESLRSYNDTLYTDLFDAQRIDFSFLNKNNNTHNGTQTTSTTTTPTTTPADDPDPLPDTLYEPAHKKAERLERSIRNSEKGRAQHEKDQIIRLLDGLQGHDWLRVMGVSGITESKKRAFEPAREHFIRGCEGILGKFRRWAREEKRRRVEMMERRAEREGESEEEEEEEVEEEEEEEKEDAEEGESDDEASDGERTEEGEEEGEPPDESDVDASIAKQLREEALAAAAKKKNNRARLAAKRAATMTTTTTTARGKAAPHPLPPPPEPEEEEPPREFTSFFAKRYQREAALSKSRRRGRNVLAWGRPVPDVAEAEFELPSDLLDEDTLRSHARRKRRDKRCVICFEHFEVGMQPICPNRHAWCQGCIRESVQTAVKNISDSSCMPPRCCGTPVLDLDNLWNPKEHPVLKLLDTDARAS</sequence>
<dbReference type="EMBL" id="JAHCVI010000001">
    <property type="protein sequence ID" value="KAG7292590.1"/>
    <property type="molecule type" value="Genomic_DNA"/>
</dbReference>
<name>A0AAD4I3U0_9PEZI</name>
<protein>
    <recommendedName>
        <fullName evidence="2">Something about silencing protein 4 domain-containing protein</fullName>
    </recommendedName>
</protein>
<accession>A0AAD4I3U0</accession>
<feature type="region of interest" description="Disordered" evidence="1">
    <location>
        <begin position="433"/>
        <end position="492"/>
    </location>
</feature>
<dbReference type="Pfam" id="PF15460">
    <property type="entry name" value="SAS4"/>
    <property type="match status" value="1"/>
</dbReference>
<feature type="region of interest" description="Disordered" evidence="1">
    <location>
        <begin position="308"/>
        <end position="336"/>
    </location>
</feature>
<keyword evidence="4" id="KW-1185">Reference proteome</keyword>
<evidence type="ECO:0000313" key="4">
    <source>
        <dbReference type="Proteomes" id="UP001197093"/>
    </source>
</evidence>
<dbReference type="Proteomes" id="UP001197093">
    <property type="component" value="Unassembled WGS sequence"/>
</dbReference>
<feature type="region of interest" description="Disordered" evidence="1">
    <location>
        <begin position="506"/>
        <end position="552"/>
    </location>
</feature>
<dbReference type="PANTHER" id="PTHR38422:SF1">
    <property type="entry name" value="SOMETHING ABOUT SILENCING PROTEIN 4"/>
    <property type="match status" value="1"/>
</dbReference>
<feature type="region of interest" description="Disordered" evidence="1">
    <location>
        <begin position="78"/>
        <end position="99"/>
    </location>
</feature>
<evidence type="ECO:0000259" key="2">
    <source>
        <dbReference type="Pfam" id="PF15460"/>
    </source>
</evidence>
<feature type="region of interest" description="Disordered" evidence="1">
    <location>
        <begin position="170"/>
        <end position="258"/>
    </location>
</feature>
<feature type="domain" description="Something about silencing protein 4" evidence="2">
    <location>
        <begin position="334"/>
        <end position="428"/>
    </location>
</feature>
<feature type="compositionally biased region" description="Acidic residues" evidence="1">
    <location>
        <begin position="440"/>
        <end position="491"/>
    </location>
</feature>
<dbReference type="PANTHER" id="PTHR38422">
    <property type="entry name" value="SOMETHING ABOUT SILENCING PROTEIN 4"/>
    <property type="match status" value="1"/>
</dbReference>
<dbReference type="AlphaFoldDB" id="A0AAD4I3U0"/>